<dbReference type="RefSeq" id="XP_021882461.1">
    <property type="nucleotide sequence ID" value="XM_022030025.1"/>
</dbReference>
<comment type="caution">
    <text evidence="1">The sequence shown here is derived from an EMBL/GenBank/DDBJ whole genome shotgun (WGS) entry which is preliminary data.</text>
</comment>
<dbReference type="EMBL" id="MCFF01000014">
    <property type="protein sequence ID" value="ORZ19293.1"/>
    <property type="molecule type" value="Genomic_DNA"/>
</dbReference>
<protein>
    <submittedName>
        <fullName evidence="1">Uncharacterized protein</fullName>
    </submittedName>
</protein>
<gene>
    <name evidence="1" type="ORF">BCR41DRAFT_421464</name>
</gene>
<evidence type="ECO:0000313" key="1">
    <source>
        <dbReference type="EMBL" id="ORZ19293.1"/>
    </source>
</evidence>
<accession>A0A1Y2GS48</accession>
<keyword evidence="2" id="KW-1185">Reference proteome</keyword>
<name>A0A1Y2GS48_9FUNG</name>
<dbReference type="AlphaFoldDB" id="A0A1Y2GS48"/>
<dbReference type="InParanoid" id="A0A1Y2GS48"/>
<organism evidence="1 2">
    <name type="scientific">Lobosporangium transversale</name>
    <dbReference type="NCBI Taxonomy" id="64571"/>
    <lineage>
        <taxon>Eukaryota</taxon>
        <taxon>Fungi</taxon>
        <taxon>Fungi incertae sedis</taxon>
        <taxon>Mucoromycota</taxon>
        <taxon>Mortierellomycotina</taxon>
        <taxon>Mortierellomycetes</taxon>
        <taxon>Mortierellales</taxon>
        <taxon>Mortierellaceae</taxon>
        <taxon>Lobosporangium</taxon>
    </lineage>
</organism>
<evidence type="ECO:0000313" key="2">
    <source>
        <dbReference type="Proteomes" id="UP000193648"/>
    </source>
</evidence>
<reference evidence="1 2" key="1">
    <citation type="submission" date="2016-07" db="EMBL/GenBank/DDBJ databases">
        <title>Pervasive Adenine N6-methylation of Active Genes in Fungi.</title>
        <authorList>
            <consortium name="DOE Joint Genome Institute"/>
            <person name="Mondo S.J."/>
            <person name="Dannebaum R.O."/>
            <person name="Kuo R.C."/>
            <person name="Labutti K."/>
            <person name="Haridas S."/>
            <person name="Kuo A."/>
            <person name="Salamov A."/>
            <person name="Ahrendt S.R."/>
            <person name="Lipzen A."/>
            <person name="Sullivan W."/>
            <person name="Andreopoulos W.B."/>
            <person name="Clum A."/>
            <person name="Lindquist E."/>
            <person name="Daum C."/>
            <person name="Ramamoorthy G.K."/>
            <person name="Gryganskyi A."/>
            <person name="Culley D."/>
            <person name="Magnuson J.K."/>
            <person name="James T.Y."/>
            <person name="O'Malley M.A."/>
            <person name="Stajich J.E."/>
            <person name="Spatafora J.W."/>
            <person name="Visel A."/>
            <person name="Grigoriev I.V."/>
        </authorList>
    </citation>
    <scope>NUCLEOTIDE SEQUENCE [LARGE SCALE GENOMIC DNA]</scope>
    <source>
        <strain evidence="1 2">NRRL 3116</strain>
    </source>
</reference>
<dbReference type="GeneID" id="33571868"/>
<sequence length="107" mass="12264">MTRGSRVQYRFLDGIIKQKSGHTSKHLYDIWRNKVSQASASKLRGHFNDQAIEMLYAWSCGRLRPMITIIENVIGRADAGLWKQEIKGLVWSLTDPGYKESGNLCHE</sequence>
<dbReference type="Proteomes" id="UP000193648">
    <property type="component" value="Unassembled WGS sequence"/>
</dbReference>
<proteinExistence type="predicted"/>